<accession>A8ACD8</accession>
<protein>
    <submittedName>
        <fullName evidence="4">CBS domain containing protein</fullName>
    </submittedName>
</protein>
<dbReference type="InterPro" id="IPR046342">
    <property type="entry name" value="CBS_dom_sf"/>
</dbReference>
<dbReference type="Gene3D" id="3.10.580.10">
    <property type="entry name" value="CBS-domain"/>
    <property type="match status" value="1"/>
</dbReference>
<dbReference type="Pfam" id="PF00571">
    <property type="entry name" value="CBS"/>
    <property type="match status" value="2"/>
</dbReference>
<evidence type="ECO:0000313" key="4">
    <source>
        <dbReference type="EMBL" id="ABU82590.1"/>
    </source>
</evidence>
<evidence type="ECO:0000256" key="1">
    <source>
        <dbReference type="ARBA" id="ARBA00023122"/>
    </source>
</evidence>
<reference evidence="4 5" key="1">
    <citation type="journal article" date="2008" name="Genome Biol.">
        <title>A genomic analysis of the archaeal system Ignicoccus hospitalis-Nanoarchaeum equitans.</title>
        <authorList>
            <person name="Podar M."/>
            <person name="Anderson I."/>
            <person name="Makarova K.S."/>
            <person name="Elkins J.G."/>
            <person name="Ivanova N."/>
            <person name="Wall M.A."/>
            <person name="Lykidis A."/>
            <person name="Mavromatis K."/>
            <person name="Sun H."/>
            <person name="Hudson M.E."/>
            <person name="Chen W."/>
            <person name="Deciu C."/>
            <person name="Hutchison D."/>
            <person name="Eads J.R."/>
            <person name="Anderson A."/>
            <person name="Fernandes F."/>
            <person name="Szeto E."/>
            <person name="Lapidus A."/>
            <person name="Kyrpides N.C."/>
            <person name="Saier M.H.Jr."/>
            <person name="Richardson P.M."/>
            <person name="Rachel R."/>
            <person name="Huber H."/>
            <person name="Eisen J.A."/>
            <person name="Koonin E.V."/>
            <person name="Keller M."/>
            <person name="Stetter K.O."/>
        </authorList>
    </citation>
    <scope>NUCLEOTIDE SEQUENCE [LARGE SCALE GENOMIC DNA]</scope>
    <source>
        <strain evidence="5">KIN4/I / DSM 18386 / JCM 14125</strain>
    </source>
</reference>
<proteinExistence type="predicted"/>
<dbReference type="STRING" id="453591.Igni_1414"/>
<dbReference type="SMART" id="SM00116">
    <property type="entry name" value="CBS"/>
    <property type="match status" value="2"/>
</dbReference>
<feature type="domain" description="CBS" evidence="3">
    <location>
        <begin position="70"/>
        <end position="127"/>
    </location>
</feature>
<dbReference type="InterPro" id="IPR000644">
    <property type="entry name" value="CBS_dom"/>
</dbReference>
<dbReference type="HOGENOM" id="CLU_040681_12_1_2"/>
<evidence type="ECO:0000259" key="3">
    <source>
        <dbReference type="PROSITE" id="PS51371"/>
    </source>
</evidence>
<evidence type="ECO:0000256" key="2">
    <source>
        <dbReference type="PROSITE-ProRule" id="PRU00703"/>
    </source>
</evidence>
<dbReference type="Proteomes" id="UP000000262">
    <property type="component" value="Chromosome"/>
</dbReference>
<evidence type="ECO:0000313" key="5">
    <source>
        <dbReference type="Proteomes" id="UP000000262"/>
    </source>
</evidence>
<keyword evidence="1 2" id="KW-0129">CBS domain</keyword>
<keyword evidence="5" id="KW-1185">Reference proteome</keyword>
<feature type="domain" description="CBS" evidence="3">
    <location>
        <begin position="7"/>
        <end position="63"/>
    </location>
</feature>
<dbReference type="SUPFAM" id="SSF54631">
    <property type="entry name" value="CBS-domain pair"/>
    <property type="match status" value="1"/>
</dbReference>
<dbReference type="InterPro" id="IPR051257">
    <property type="entry name" value="Diverse_CBS-Domain"/>
</dbReference>
<dbReference type="OrthoDB" id="65817at2157"/>
<dbReference type="eggNOG" id="arCOG00606">
    <property type="taxonomic scope" value="Archaea"/>
</dbReference>
<dbReference type="AlphaFoldDB" id="A8ACD8"/>
<sequence length="127" mass="14039">MRVLDLVGREIVWCPPNSTLKEVVHKMRAHNVGSVLILNGDELVGIFTERDLVRAFDEGAKPEDLVSDFMTRNPIVVNPEESLESALQKMLAHGIRHLPVVSPEGRVLGVVSLRDVVEALLAQQTPI</sequence>
<dbReference type="PANTHER" id="PTHR43080">
    <property type="entry name" value="CBS DOMAIN-CONTAINING PROTEIN CBSX3, MITOCHONDRIAL"/>
    <property type="match status" value="1"/>
</dbReference>
<dbReference type="PhylomeDB" id="A8ACD8"/>
<dbReference type="PANTHER" id="PTHR43080:SF2">
    <property type="entry name" value="CBS DOMAIN-CONTAINING PROTEIN"/>
    <property type="match status" value="1"/>
</dbReference>
<gene>
    <name evidence="4" type="ordered locus">Igni_1414</name>
</gene>
<dbReference type="EMBL" id="CP000816">
    <property type="protein sequence ID" value="ABU82590.1"/>
    <property type="molecule type" value="Genomic_DNA"/>
</dbReference>
<dbReference type="KEGG" id="iho:Igni_1414"/>
<dbReference type="GeneID" id="5561792"/>
<name>A8ACD8_IGNH4</name>
<dbReference type="RefSeq" id="WP_012123554.1">
    <property type="nucleotide sequence ID" value="NC_009776.1"/>
</dbReference>
<organism evidence="4 5">
    <name type="scientific">Ignicoccus hospitalis (strain KIN4/I / DSM 18386 / JCM 14125)</name>
    <dbReference type="NCBI Taxonomy" id="453591"/>
    <lineage>
        <taxon>Archaea</taxon>
        <taxon>Thermoproteota</taxon>
        <taxon>Thermoprotei</taxon>
        <taxon>Desulfurococcales</taxon>
        <taxon>Desulfurococcaceae</taxon>
        <taxon>Ignicoccus</taxon>
    </lineage>
</organism>
<dbReference type="PROSITE" id="PS51371">
    <property type="entry name" value="CBS"/>
    <property type="match status" value="2"/>
</dbReference>
<dbReference type="CDD" id="cd09836">
    <property type="entry name" value="CBS_pair_arch"/>
    <property type="match status" value="1"/>
</dbReference>